<keyword evidence="1" id="KW-0472">Membrane</keyword>
<keyword evidence="3" id="KW-1185">Reference proteome</keyword>
<evidence type="ECO:0000256" key="1">
    <source>
        <dbReference type="SAM" id="Phobius"/>
    </source>
</evidence>
<proteinExistence type="predicted"/>
<reference evidence="2" key="2">
    <citation type="submission" date="2025-08" db="UniProtKB">
        <authorList>
            <consortium name="Ensembl"/>
        </authorList>
    </citation>
    <scope>IDENTIFICATION</scope>
</reference>
<sequence>PKVPATEKKTLGCIFALPLWLHYTPIFWRGQVAKASNDLFSIIIIIIMIFMLSNVHVSLVFQAGSVLSLGMGMFCGAFYYHALTGDPTFTKAAPYGGGLLILGWLAMAP</sequence>
<keyword evidence="1" id="KW-0812">Transmembrane</keyword>
<feature type="transmembrane region" description="Helical" evidence="1">
    <location>
        <begin position="35"/>
        <end position="53"/>
    </location>
</feature>
<protein>
    <submittedName>
        <fullName evidence="2">Uncharacterized protein</fullName>
    </submittedName>
</protein>
<feature type="transmembrane region" description="Helical" evidence="1">
    <location>
        <begin position="59"/>
        <end position="80"/>
    </location>
</feature>
<evidence type="ECO:0000313" key="2">
    <source>
        <dbReference type="Ensembl" id="ENSACAP00000036838.1"/>
    </source>
</evidence>
<dbReference type="Pfam" id="PF04241">
    <property type="entry name" value="DUF423"/>
    <property type="match status" value="1"/>
</dbReference>
<organism evidence="2 3">
    <name type="scientific">Anolis carolinensis</name>
    <name type="common">Green anole</name>
    <name type="synonym">American chameleon</name>
    <dbReference type="NCBI Taxonomy" id="28377"/>
    <lineage>
        <taxon>Eukaryota</taxon>
        <taxon>Metazoa</taxon>
        <taxon>Chordata</taxon>
        <taxon>Craniata</taxon>
        <taxon>Vertebrata</taxon>
        <taxon>Euteleostomi</taxon>
        <taxon>Lepidosauria</taxon>
        <taxon>Squamata</taxon>
        <taxon>Bifurcata</taxon>
        <taxon>Unidentata</taxon>
        <taxon>Episquamata</taxon>
        <taxon>Toxicofera</taxon>
        <taxon>Iguania</taxon>
        <taxon>Dactyloidae</taxon>
        <taxon>Anolis</taxon>
    </lineage>
</organism>
<dbReference type="GeneTree" id="ENSGT01040000244701"/>
<keyword evidence="1" id="KW-1133">Transmembrane helix</keyword>
<name>A0A803TNP8_ANOCA</name>
<dbReference type="AlphaFoldDB" id="A0A803TNP8"/>
<dbReference type="InParanoid" id="A0A803TNP8"/>
<evidence type="ECO:0000313" key="3">
    <source>
        <dbReference type="Proteomes" id="UP000001646"/>
    </source>
</evidence>
<dbReference type="Proteomes" id="UP000001646">
    <property type="component" value="Unplaced"/>
</dbReference>
<dbReference type="Ensembl" id="ENSACAT00000053580.1">
    <property type="protein sequence ID" value="ENSACAP00000036838.1"/>
    <property type="gene ID" value="ENSACAG00000042288.1"/>
</dbReference>
<reference evidence="2" key="1">
    <citation type="submission" date="2009-12" db="EMBL/GenBank/DDBJ databases">
        <title>The Genome Sequence of Anolis carolinensis (Green Anole Lizard).</title>
        <authorList>
            <consortium name="The Genome Sequencing Platform"/>
            <person name="Di Palma F."/>
            <person name="Alfoldi J."/>
            <person name="Heiman D."/>
            <person name="Young S."/>
            <person name="Grabherr M."/>
            <person name="Johnson J."/>
            <person name="Lander E.S."/>
            <person name="Lindblad-Toh K."/>
        </authorList>
    </citation>
    <scope>NUCLEOTIDE SEQUENCE [LARGE SCALE GENOMIC DNA]</scope>
    <source>
        <strain evidence="2">JBL SC #1</strain>
    </source>
</reference>
<reference evidence="2" key="3">
    <citation type="submission" date="2025-09" db="UniProtKB">
        <authorList>
            <consortium name="Ensembl"/>
        </authorList>
    </citation>
    <scope>IDENTIFICATION</scope>
</reference>
<accession>A0A803TNP8</accession>
<dbReference type="InterPro" id="IPR006696">
    <property type="entry name" value="DUF423"/>
</dbReference>